<protein>
    <submittedName>
        <fullName evidence="1">Uncharacterized protein</fullName>
    </submittedName>
</protein>
<name>A0A2Z7CZD9_9LAMI</name>
<dbReference type="Proteomes" id="UP000250235">
    <property type="component" value="Unassembled WGS sequence"/>
</dbReference>
<accession>A0A2Z7CZD9</accession>
<reference evidence="1 2" key="1">
    <citation type="journal article" date="2015" name="Proc. Natl. Acad. Sci. U.S.A.">
        <title>The resurrection genome of Boea hygrometrica: A blueprint for survival of dehydration.</title>
        <authorList>
            <person name="Xiao L."/>
            <person name="Yang G."/>
            <person name="Zhang L."/>
            <person name="Yang X."/>
            <person name="Zhao S."/>
            <person name="Ji Z."/>
            <person name="Zhou Q."/>
            <person name="Hu M."/>
            <person name="Wang Y."/>
            <person name="Chen M."/>
            <person name="Xu Y."/>
            <person name="Jin H."/>
            <person name="Xiao X."/>
            <person name="Hu G."/>
            <person name="Bao F."/>
            <person name="Hu Y."/>
            <person name="Wan P."/>
            <person name="Li L."/>
            <person name="Deng X."/>
            <person name="Kuang T."/>
            <person name="Xiang C."/>
            <person name="Zhu J.K."/>
            <person name="Oliver M.J."/>
            <person name="He Y."/>
        </authorList>
    </citation>
    <scope>NUCLEOTIDE SEQUENCE [LARGE SCALE GENOMIC DNA]</scope>
    <source>
        <strain evidence="2">cv. XS01</strain>
    </source>
</reference>
<sequence length="83" mass="9044">MICGEVMSDYERVDVGRRAGVPRQTITGVWMSTDGSGCPAKLTDYGHVNVGLRVGVSRQIDGSISAYLSYLTDDCRKFLSHTS</sequence>
<keyword evidence="2" id="KW-1185">Reference proteome</keyword>
<organism evidence="1 2">
    <name type="scientific">Dorcoceras hygrometricum</name>
    <dbReference type="NCBI Taxonomy" id="472368"/>
    <lineage>
        <taxon>Eukaryota</taxon>
        <taxon>Viridiplantae</taxon>
        <taxon>Streptophyta</taxon>
        <taxon>Embryophyta</taxon>
        <taxon>Tracheophyta</taxon>
        <taxon>Spermatophyta</taxon>
        <taxon>Magnoliopsida</taxon>
        <taxon>eudicotyledons</taxon>
        <taxon>Gunneridae</taxon>
        <taxon>Pentapetalae</taxon>
        <taxon>asterids</taxon>
        <taxon>lamiids</taxon>
        <taxon>Lamiales</taxon>
        <taxon>Gesneriaceae</taxon>
        <taxon>Didymocarpoideae</taxon>
        <taxon>Trichosporeae</taxon>
        <taxon>Loxocarpinae</taxon>
        <taxon>Dorcoceras</taxon>
    </lineage>
</organism>
<evidence type="ECO:0000313" key="2">
    <source>
        <dbReference type="Proteomes" id="UP000250235"/>
    </source>
</evidence>
<dbReference type="EMBL" id="KQ991586">
    <property type="protein sequence ID" value="KZV51645.1"/>
    <property type="molecule type" value="Genomic_DNA"/>
</dbReference>
<evidence type="ECO:0000313" key="1">
    <source>
        <dbReference type="EMBL" id="KZV51645.1"/>
    </source>
</evidence>
<gene>
    <name evidence="1" type="ORF">F511_29992</name>
</gene>
<proteinExistence type="predicted"/>
<dbReference type="AlphaFoldDB" id="A0A2Z7CZD9"/>